<accession>A0AA42WIJ7</accession>
<reference evidence="3" key="1">
    <citation type="submission" date="2022-09" db="EMBL/GenBank/DDBJ databases">
        <title>Intensive care unit water sources are persistently colonized with multi-drug resistant bacteria and are the site of extensive horizontal gene transfer of antibiotic resistance genes.</title>
        <authorList>
            <person name="Diorio-Toth L."/>
        </authorList>
    </citation>
    <scope>NUCLEOTIDE SEQUENCE</scope>
    <source>
        <strain evidence="3">GD03676</strain>
    </source>
</reference>
<dbReference type="PANTHER" id="PTHR43649">
    <property type="entry name" value="ARABINOSE-BINDING PROTEIN-RELATED"/>
    <property type="match status" value="1"/>
</dbReference>
<dbReference type="EMBL" id="JAOCKG010000025">
    <property type="protein sequence ID" value="MDH2054627.1"/>
    <property type="molecule type" value="Genomic_DNA"/>
</dbReference>
<evidence type="ECO:0000313" key="3">
    <source>
        <dbReference type="EMBL" id="MDH2054627.1"/>
    </source>
</evidence>
<proteinExistence type="inferred from homology"/>
<dbReference type="SUPFAM" id="SSF53850">
    <property type="entry name" value="Periplasmic binding protein-like II"/>
    <property type="match status" value="1"/>
</dbReference>
<dbReference type="InterPro" id="IPR006059">
    <property type="entry name" value="SBP"/>
</dbReference>
<dbReference type="GO" id="GO:0042597">
    <property type="term" value="C:periplasmic space"/>
    <property type="evidence" value="ECO:0007669"/>
    <property type="project" value="UniProtKB-SubCell"/>
</dbReference>
<dbReference type="Gene3D" id="3.40.190.10">
    <property type="entry name" value="Periplasmic binding protein-like II"/>
    <property type="match status" value="1"/>
</dbReference>
<name>A0AA42WIJ7_9BURK</name>
<comment type="similarity">
    <text evidence="2">Belongs to the bacterial solute-binding protein 1 family.</text>
</comment>
<sequence>MPQRSPFEGQADPARRDFLLRSAAGLAGAAGLAAGAWPLQALAQAPSPLTFAFWPWGSEIVQQGAARFTQESGVPVNLSPIPGDYAAVLETQLAAKAPLDMFYAQRGQASRWYAAGWIRPIDDMPGLADIQKQMFPGIVDDARATDGRYLGLTYYNGGPFALFRNEKMLGEAGFGGTANAADYPQDWATVEKQAREIKKKGLSEHPMLMPWYNAWTGLPWALIAQCFAEGERFVDDDLRATFGGDTPLVKVLTDWKRWWDDELVQRAVLTWSGTETSSSWMKGQHAFHLNIDYYSFNYNDPAKSQIAAYSSYNPVVPGATHDTVLVGHALLCMSTRKRTDAEQAALWELVKYFGYRDKAGQLTTHKNWIAKANLEVPFPELYRDADSKAAIMKWMYPPQAEQVYQWLFQGREKAVAAHILKAPWYQEWDTGMHEMIAQDLLIKGSRTPAQVATELRARWDALYKKYAKILKRS</sequence>
<dbReference type="InterPro" id="IPR006311">
    <property type="entry name" value="TAT_signal"/>
</dbReference>
<comment type="subcellular location">
    <subcellularLocation>
        <location evidence="1">Periplasm</location>
    </subcellularLocation>
</comment>
<evidence type="ECO:0000313" key="4">
    <source>
        <dbReference type="Proteomes" id="UP001161276"/>
    </source>
</evidence>
<evidence type="ECO:0000256" key="1">
    <source>
        <dbReference type="ARBA" id="ARBA00004418"/>
    </source>
</evidence>
<dbReference type="InterPro" id="IPR050490">
    <property type="entry name" value="Bact_solute-bd_prot1"/>
</dbReference>
<gene>
    <name evidence="3" type="ORF">N5K24_29795</name>
</gene>
<dbReference type="Pfam" id="PF13416">
    <property type="entry name" value="SBP_bac_8"/>
    <property type="match status" value="1"/>
</dbReference>
<comment type="caution">
    <text evidence="3">The sequence shown here is derived from an EMBL/GenBank/DDBJ whole genome shotgun (WGS) entry which is preliminary data.</text>
</comment>
<dbReference type="Proteomes" id="UP001161276">
    <property type="component" value="Unassembled WGS sequence"/>
</dbReference>
<dbReference type="RefSeq" id="WP_280029907.1">
    <property type="nucleotide sequence ID" value="NZ_JAOCKG010000025.1"/>
</dbReference>
<organism evidence="3 4">
    <name type="scientific">Achromobacter marplatensis</name>
    <dbReference type="NCBI Taxonomy" id="470868"/>
    <lineage>
        <taxon>Bacteria</taxon>
        <taxon>Pseudomonadati</taxon>
        <taxon>Pseudomonadota</taxon>
        <taxon>Betaproteobacteria</taxon>
        <taxon>Burkholderiales</taxon>
        <taxon>Alcaligenaceae</taxon>
        <taxon>Achromobacter</taxon>
    </lineage>
</organism>
<dbReference type="PANTHER" id="PTHR43649:SF12">
    <property type="entry name" value="DIACETYLCHITOBIOSE BINDING PROTEIN DASA"/>
    <property type="match status" value="1"/>
</dbReference>
<evidence type="ECO:0000256" key="2">
    <source>
        <dbReference type="ARBA" id="ARBA00008520"/>
    </source>
</evidence>
<dbReference type="AlphaFoldDB" id="A0AA42WIJ7"/>
<dbReference type="PROSITE" id="PS51318">
    <property type="entry name" value="TAT"/>
    <property type="match status" value="1"/>
</dbReference>
<protein>
    <submittedName>
        <fullName evidence="3">Extracellular solute-binding protein</fullName>
    </submittedName>
</protein>